<feature type="region of interest" description="Disordered" evidence="1">
    <location>
        <begin position="127"/>
        <end position="194"/>
    </location>
</feature>
<feature type="compositionally biased region" description="Low complexity" evidence="1">
    <location>
        <begin position="130"/>
        <end position="153"/>
    </location>
</feature>
<dbReference type="Proteomes" id="UP000583944">
    <property type="component" value="Unassembled WGS sequence"/>
</dbReference>
<organism evidence="2 3">
    <name type="scientific">Trypanosoma cruzi</name>
    <dbReference type="NCBI Taxonomy" id="5693"/>
    <lineage>
        <taxon>Eukaryota</taxon>
        <taxon>Discoba</taxon>
        <taxon>Euglenozoa</taxon>
        <taxon>Kinetoplastea</taxon>
        <taxon>Metakinetoplastina</taxon>
        <taxon>Trypanosomatida</taxon>
        <taxon>Trypanosomatidae</taxon>
        <taxon>Trypanosoma</taxon>
        <taxon>Schizotrypanum</taxon>
    </lineage>
</organism>
<dbReference type="EMBL" id="JABDHM010000010">
    <property type="protein sequence ID" value="KAF5224722.1"/>
    <property type="molecule type" value="Genomic_DNA"/>
</dbReference>
<dbReference type="VEuPathDB" id="TriTrypDB:ECC02_002025"/>
<comment type="caution">
    <text evidence="2">The sequence shown here is derived from an EMBL/GenBank/DDBJ whole genome shotgun (WGS) entry which is preliminary data.</text>
</comment>
<gene>
    <name evidence="2" type="ORF">ECC02_002025</name>
</gene>
<evidence type="ECO:0000256" key="1">
    <source>
        <dbReference type="SAM" id="MobiDB-lite"/>
    </source>
</evidence>
<accession>A0A7J6YDR8</accession>
<dbReference type="AlphaFoldDB" id="A0A7J6YDR8"/>
<feature type="compositionally biased region" description="Polar residues" evidence="1">
    <location>
        <begin position="155"/>
        <end position="167"/>
    </location>
</feature>
<sequence>MRLFPPLFSGGFCCLWLAGVRRNNSTSDIFFFYKYTLHWFLSVLLTQQGEKKKKRKKKQPQSSVDRYSCAVVKRLLASKAARTHFLLATMRCASHGLQRIFHSNCFQRAALAFFSNDTRAPTLVEQRRASTQFSNSLSSSSSCESSVMSPAPSGHQPSIDNSGTVRSNENKTKGPRQRTDSGGASVKYKTSRKPLPSIKVKKRSPWGMQQLRDSWSADAMTKGEKENMSERIHREYRYHPEEFRRHHIKLAAFLAFPALIVGTFGGYYCHTGRPLWEGDPQYLLNVIRQMDTSPRSKLYPYILEGTEELPVHVRAYREKNWEKRLALEGVILGRVEKEHQQGVV</sequence>
<proteinExistence type="predicted"/>
<evidence type="ECO:0000313" key="3">
    <source>
        <dbReference type="Proteomes" id="UP000583944"/>
    </source>
</evidence>
<name>A0A7J6YDR8_TRYCR</name>
<dbReference type="VEuPathDB" id="TriTrypDB:BCY84_02391"/>
<reference evidence="2 3" key="1">
    <citation type="journal article" date="2019" name="Genome Biol. Evol.">
        <title>Nanopore Sequencing Significantly Improves Genome Assembly of the Protozoan Parasite Trypanosoma cruzi.</title>
        <authorList>
            <person name="Diaz-Viraque F."/>
            <person name="Pita S."/>
            <person name="Greif G."/>
            <person name="de Souza R.C.M."/>
            <person name="Iraola G."/>
            <person name="Robello C."/>
        </authorList>
    </citation>
    <scope>NUCLEOTIDE SEQUENCE [LARGE SCALE GENOMIC DNA]</scope>
    <source>
        <strain evidence="2 3">Berenice</strain>
    </source>
</reference>
<protein>
    <submittedName>
        <fullName evidence="2">Uncharacterized protein</fullName>
    </submittedName>
</protein>
<evidence type="ECO:0000313" key="2">
    <source>
        <dbReference type="EMBL" id="KAF5224722.1"/>
    </source>
</evidence>